<dbReference type="PANTHER" id="PTHR22896">
    <property type="entry name" value="CDK5 AND ABL1 ENZYME SUBSTRATE 1"/>
    <property type="match status" value="1"/>
</dbReference>
<dbReference type="OrthoDB" id="5353095at2759"/>
<dbReference type="InterPro" id="IPR036915">
    <property type="entry name" value="Cyclin-like_sf"/>
</dbReference>
<dbReference type="InterPro" id="IPR006671">
    <property type="entry name" value="Cyclin_N"/>
</dbReference>
<dbReference type="Gene3D" id="1.10.472.10">
    <property type="entry name" value="Cyclin-like"/>
    <property type="match status" value="1"/>
</dbReference>
<feature type="domain" description="Cyclin N-terminal" evidence="2">
    <location>
        <begin position="150"/>
        <end position="252"/>
    </location>
</feature>
<sequence length="270" mass="30303">MSDHVQDENIRVQSASAALPQPHQHSLVARCFSHDPSFSGNLAPEYLPPPVTSFSQSAISSQSAMSSHDTAASRAIDVPSHNFPRYDYSPDLLDDPELRAGKHRKLLRFPSYLTSLIDYAKPDELKREVNDKFRTKFPHVRITLTKLRSLKREMVHICQQSFSSSTASEGWALLTVAHAHSYFDSLCLNGSVYKATRKPLAGACLLISAKINDVKGDTLVTLIEKIENQLRLERSELLSSELNALLALQFSIHAPTVHVNTRYQRLLFEH</sequence>
<accession>A0A8B7N4I9</accession>
<dbReference type="GO" id="GO:0051726">
    <property type="term" value="P:regulation of cell cycle"/>
    <property type="evidence" value="ECO:0007669"/>
    <property type="project" value="InterPro"/>
</dbReference>
<feature type="compositionally biased region" description="Basic and acidic residues" evidence="1">
    <location>
        <begin position="1"/>
        <end position="10"/>
    </location>
</feature>
<dbReference type="SUPFAM" id="SSF47954">
    <property type="entry name" value="Cyclin-like"/>
    <property type="match status" value="1"/>
</dbReference>
<evidence type="ECO:0000256" key="1">
    <source>
        <dbReference type="SAM" id="MobiDB-lite"/>
    </source>
</evidence>
<dbReference type="Proteomes" id="UP000694843">
    <property type="component" value="Unplaced"/>
</dbReference>
<dbReference type="AlphaFoldDB" id="A0A8B7N4I9"/>
<evidence type="ECO:0000259" key="2">
    <source>
        <dbReference type="Pfam" id="PF00134"/>
    </source>
</evidence>
<reference evidence="4" key="1">
    <citation type="submission" date="2025-08" db="UniProtKB">
        <authorList>
            <consortium name="RefSeq"/>
        </authorList>
    </citation>
    <scope>IDENTIFICATION</scope>
</reference>
<feature type="region of interest" description="Disordered" evidence="1">
    <location>
        <begin position="1"/>
        <end position="21"/>
    </location>
</feature>
<dbReference type="KEGG" id="hazt:108665888"/>
<dbReference type="GeneID" id="108665888"/>
<organism evidence="3 4">
    <name type="scientific">Hyalella azteca</name>
    <name type="common">Amphipod</name>
    <dbReference type="NCBI Taxonomy" id="294128"/>
    <lineage>
        <taxon>Eukaryota</taxon>
        <taxon>Metazoa</taxon>
        <taxon>Ecdysozoa</taxon>
        <taxon>Arthropoda</taxon>
        <taxon>Crustacea</taxon>
        <taxon>Multicrustacea</taxon>
        <taxon>Malacostraca</taxon>
        <taxon>Eumalacostraca</taxon>
        <taxon>Peracarida</taxon>
        <taxon>Amphipoda</taxon>
        <taxon>Senticaudata</taxon>
        <taxon>Talitrida</taxon>
        <taxon>Talitroidea</taxon>
        <taxon>Hyalellidae</taxon>
        <taxon>Hyalella</taxon>
    </lineage>
</organism>
<dbReference type="RefSeq" id="XP_018008184.1">
    <property type="nucleotide sequence ID" value="XM_018152695.1"/>
</dbReference>
<proteinExistence type="predicted"/>
<name>A0A8B7N4I9_HYAAZ</name>
<dbReference type="Pfam" id="PF00134">
    <property type="entry name" value="Cyclin_N"/>
    <property type="match status" value="1"/>
</dbReference>
<protein>
    <submittedName>
        <fullName evidence="4">CDK5 and ABL1 enzyme substrate 1</fullName>
    </submittedName>
</protein>
<keyword evidence="3" id="KW-1185">Reference proteome</keyword>
<dbReference type="PANTHER" id="PTHR22896:SF0">
    <property type="entry name" value="CYCLIN N-TERMINAL DOMAIN-CONTAINING PROTEIN"/>
    <property type="match status" value="1"/>
</dbReference>
<evidence type="ECO:0000313" key="3">
    <source>
        <dbReference type="Proteomes" id="UP000694843"/>
    </source>
</evidence>
<gene>
    <name evidence="4" type="primary">LOC108665888</name>
</gene>
<evidence type="ECO:0000313" key="4">
    <source>
        <dbReference type="RefSeq" id="XP_018008184.1"/>
    </source>
</evidence>
<dbReference type="InterPro" id="IPR012388">
    <property type="entry name" value="CABLES1/2"/>
</dbReference>